<dbReference type="Proteomes" id="UP001497516">
    <property type="component" value="Chromosome 6"/>
</dbReference>
<gene>
    <name evidence="1" type="ORF">LTRI10_LOCUS36062</name>
</gene>
<name>A0AAV2FCE1_9ROSI</name>
<evidence type="ECO:0000313" key="2">
    <source>
        <dbReference type="Proteomes" id="UP001497516"/>
    </source>
</evidence>
<proteinExistence type="predicted"/>
<organism evidence="1 2">
    <name type="scientific">Linum trigynum</name>
    <dbReference type="NCBI Taxonomy" id="586398"/>
    <lineage>
        <taxon>Eukaryota</taxon>
        <taxon>Viridiplantae</taxon>
        <taxon>Streptophyta</taxon>
        <taxon>Embryophyta</taxon>
        <taxon>Tracheophyta</taxon>
        <taxon>Spermatophyta</taxon>
        <taxon>Magnoliopsida</taxon>
        <taxon>eudicotyledons</taxon>
        <taxon>Gunneridae</taxon>
        <taxon>Pentapetalae</taxon>
        <taxon>rosids</taxon>
        <taxon>fabids</taxon>
        <taxon>Malpighiales</taxon>
        <taxon>Linaceae</taxon>
        <taxon>Linum</taxon>
    </lineage>
</organism>
<protein>
    <submittedName>
        <fullName evidence="1">Uncharacterized protein</fullName>
    </submittedName>
</protein>
<dbReference type="EMBL" id="OZ034819">
    <property type="protein sequence ID" value="CAL1395642.1"/>
    <property type="molecule type" value="Genomic_DNA"/>
</dbReference>
<evidence type="ECO:0000313" key="1">
    <source>
        <dbReference type="EMBL" id="CAL1395642.1"/>
    </source>
</evidence>
<accession>A0AAV2FCE1</accession>
<reference evidence="1 2" key="1">
    <citation type="submission" date="2024-04" db="EMBL/GenBank/DDBJ databases">
        <authorList>
            <person name="Fracassetti M."/>
        </authorList>
    </citation>
    <scope>NUCLEOTIDE SEQUENCE [LARGE SCALE GENOMIC DNA]</scope>
</reference>
<sequence>MVDLFGKREKSTKIPHRPTILHLIGRPHKYEVDHVHTVSVSDKDFTTRKSFCEEGPLWLLMYVLQEVDHVEEYHSADPYLNQVDLCLTIAQN</sequence>
<dbReference type="AlphaFoldDB" id="A0AAV2FCE1"/>
<keyword evidence="2" id="KW-1185">Reference proteome</keyword>